<dbReference type="PANTHER" id="PTHR48081:SF8">
    <property type="entry name" value="ALPHA_BETA HYDROLASE FOLD-3 DOMAIN-CONTAINING PROTEIN-RELATED"/>
    <property type="match status" value="1"/>
</dbReference>
<proteinExistence type="predicted"/>
<dbReference type="Proteomes" id="UP000572817">
    <property type="component" value="Unassembled WGS sequence"/>
</dbReference>
<evidence type="ECO:0000259" key="2">
    <source>
        <dbReference type="Pfam" id="PF07859"/>
    </source>
</evidence>
<reference evidence="3" key="1">
    <citation type="submission" date="2020-04" db="EMBL/GenBank/DDBJ databases">
        <title>Genome Assembly and Annotation of Botryosphaeria dothidea sdau 11-99, a Latent Pathogen of Apple Fruit Ring Rot in China.</title>
        <authorList>
            <person name="Yu C."/>
            <person name="Diao Y."/>
            <person name="Lu Q."/>
            <person name="Zhao J."/>
            <person name="Cui S."/>
            <person name="Peng C."/>
            <person name="He B."/>
            <person name="Liu H."/>
        </authorList>
    </citation>
    <scope>NUCLEOTIDE SEQUENCE [LARGE SCALE GENOMIC DNA]</scope>
    <source>
        <strain evidence="3">Sdau11-99</strain>
    </source>
</reference>
<evidence type="ECO:0000313" key="3">
    <source>
        <dbReference type="EMBL" id="KAF4307591.1"/>
    </source>
</evidence>
<evidence type="ECO:0000313" key="4">
    <source>
        <dbReference type="Proteomes" id="UP000572817"/>
    </source>
</evidence>
<dbReference type="Pfam" id="PF07859">
    <property type="entry name" value="Abhydrolase_3"/>
    <property type="match status" value="1"/>
</dbReference>
<dbReference type="OrthoDB" id="408631at2759"/>
<organism evidence="3 4">
    <name type="scientific">Botryosphaeria dothidea</name>
    <dbReference type="NCBI Taxonomy" id="55169"/>
    <lineage>
        <taxon>Eukaryota</taxon>
        <taxon>Fungi</taxon>
        <taxon>Dikarya</taxon>
        <taxon>Ascomycota</taxon>
        <taxon>Pezizomycotina</taxon>
        <taxon>Dothideomycetes</taxon>
        <taxon>Dothideomycetes incertae sedis</taxon>
        <taxon>Botryosphaeriales</taxon>
        <taxon>Botryosphaeriaceae</taxon>
        <taxon>Botryosphaeria</taxon>
    </lineage>
</organism>
<evidence type="ECO:0000256" key="1">
    <source>
        <dbReference type="ARBA" id="ARBA00022801"/>
    </source>
</evidence>
<dbReference type="GO" id="GO:0016787">
    <property type="term" value="F:hydrolase activity"/>
    <property type="evidence" value="ECO:0007669"/>
    <property type="project" value="UniProtKB-KW"/>
</dbReference>
<accession>A0A8H4IUS5</accession>
<dbReference type="SUPFAM" id="SSF53474">
    <property type="entry name" value="alpha/beta-Hydrolases"/>
    <property type="match status" value="1"/>
</dbReference>
<dbReference type="PANTHER" id="PTHR48081">
    <property type="entry name" value="AB HYDROLASE SUPERFAMILY PROTEIN C4A8.06C"/>
    <property type="match status" value="1"/>
</dbReference>
<dbReference type="InterPro" id="IPR013094">
    <property type="entry name" value="AB_hydrolase_3"/>
</dbReference>
<gene>
    <name evidence="3" type="ORF">GTA08_BOTSDO04667</name>
</gene>
<name>A0A8H4IUS5_9PEZI</name>
<protein>
    <submittedName>
        <fullName evidence="3">Lipase 2</fullName>
    </submittedName>
</protein>
<dbReference type="AlphaFoldDB" id="A0A8H4IUS5"/>
<comment type="caution">
    <text evidence="3">The sequence shown here is derived from an EMBL/GenBank/DDBJ whole genome shotgun (WGS) entry which is preliminary data.</text>
</comment>
<sequence length="278" mass="30168">MADIKWTDLATPDPEFKAFYDTIGPLPKFSKDVVIPIAAMREMSQAARPTIPGVTVPESWESVEKSRIMIPVRDGSAVSALLYRPVREVEGGRPLIVAYHGGGWCLGTPEFEEVNCVNAVQKFGAVAVSVDYRLAPEYPFPTPVNDAWDSLKWIAANASSLQADPSRGFIVHGESAGANFAVVLAHLARDEKLSPPLTGVSASIPAVLSPSVVPDRFKPDYLSYEQNRDAPGLDAASMEYLVGNYNPDHSSPLFNPFNWPTGHQGLPPVFFQVCGKSI</sequence>
<dbReference type="Gene3D" id="3.40.50.1820">
    <property type="entry name" value="alpha/beta hydrolase"/>
    <property type="match status" value="1"/>
</dbReference>
<keyword evidence="4" id="KW-1185">Reference proteome</keyword>
<keyword evidence="1" id="KW-0378">Hydrolase</keyword>
<dbReference type="InterPro" id="IPR029058">
    <property type="entry name" value="AB_hydrolase_fold"/>
</dbReference>
<dbReference type="EMBL" id="WWBZ02000022">
    <property type="protein sequence ID" value="KAF4307591.1"/>
    <property type="molecule type" value="Genomic_DNA"/>
</dbReference>
<feature type="domain" description="Alpha/beta hydrolase fold-3" evidence="2">
    <location>
        <begin position="96"/>
        <end position="276"/>
    </location>
</feature>
<dbReference type="InterPro" id="IPR050300">
    <property type="entry name" value="GDXG_lipolytic_enzyme"/>
</dbReference>